<name>A0A6J8E0F7_MYTCO</name>
<reference evidence="4 5" key="1">
    <citation type="submission" date="2020-06" db="EMBL/GenBank/DDBJ databases">
        <authorList>
            <person name="Li R."/>
            <person name="Bekaert M."/>
        </authorList>
    </citation>
    <scope>NUCLEOTIDE SEQUENCE [LARGE SCALE GENOMIC DNA]</scope>
    <source>
        <strain evidence="5">wild</strain>
    </source>
</reference>
<evidence type="ECO:0000256" key="1">
    <source>
        <dbReference type="ARBA" id="ARBA00001968"/>
    </source>
</evidence>
<dbReference type="OrthoDB" id="7331812at2759"/>
<organism evidence="4 5">
    <name type="scientific">Mytilus coruscus</name>
    <name type="common">Sea mussel</name>
    <dbReference type="NCBI Taxonomy" id="42192"/>
    <lineage>
        <taxon>Eukaryota</taxon>
        <taxon>Metazoa</taxon>
        <taxon>Spiralia</taxon>
        <taxon>Lophotrochozoa</taxon>
        <taxon>Mollusca</taxon>
        <taxon>Bivalvia</taxon>
        <taxon>Autobranchia</taxon>
        <taxon>Pteriomorphia</taxon>
        <taxon>Mytilida</taxon>
        <taxon>Mytiloidea</taxon>
        <taxon>Mytilidae</taxon>
        <taxon>Mytilinae</taxon>
        <taxon>Mytilus</taxon>
    </lineage>
</organism>
<accession>A0A6J8E0F7</accession>
<dbReference type="Proteomes" id="UP000507470">
    <property type="component" value="Unassembled WGS sequence"/>
</dbReference>
<feature type="domain" description="DDE Tnp4" evidence="3">
    <location>
        <begin position="37"/>
        <end position="194"/>
    </location>
</feature>
<protein>
    <recommendedName>
        <fullName evidence="3">DDE Tnp4 domain-containing protein</fullName>
    </recommendedName>
</protein>
<dbReference type="PANTHER" id="PTHR23080:SF143">
    <property type="entry name" value="SI:DKEY-56D12.4"/>
    <property type="match status" value="1"/>
</dbReference>
<dbReference type="PANTHER" id="PTHR23080">
    <property type="entry name" value="THAP DOMAIN PROTEIN"/>
    <property type="match status" value="1"/>
</dbReference>
<dbReference type="EMBL" id="CACVKT020008136">
    <property type="protein sequence ID" value="CAC5413443.1"/>
    <property type="molecule type" value="Genomic_DNA"/>
</dbReference>
<evidence type="ECO:0000313" key="4">
    <source>
        <dbReference type="EMBL" id="CAC5413443.1"/>
    </source>
</evidence>
<dbReference type="InterPro" id="IPR027806">
    <property type="entry name" value="HARBI1_dom"/>
</dbReference>
<evidence type="ECO:0000256" key="2">
    <source>
        <dbReference type="ARBA" id="ARBA00022723"/>
    </source>
</evidence>
<dbReference type="GO" id="GO:0046872">
    <property type="term" value="F:metal ion binding"/>
    <property type="evidence" value="ECO:0007669"/>
    <property type="project" value="UniProtKB-KW"/>
</dbReference>
<comment type="cofactor">
    <cofactor evidence="1">
        <name>a divalent metal cation</name>
        <dbReference type="ChEBI" id="CHEBI:60240"/>
    </cofactor>
</comment>
<sequence length="204" mass="23212">MLAEKLKDLVAWLPRETIRACCPESFRENYPRTTVIIDCVETFIQRPTNLKTRSETFSNYKSHNTAKYSFGISPHGQIMFISKAFGGRASDKFVVEKSGFLNYLLPGDEVMADRGFTIEDFRFRVKLNINVFTKCKPQLSNEDVTTTRRIAHVGIHVERAIRRLKVFKVLSGTVPVSSLKNFDDILIVCSALVNLRSDVNVDTD</sequence>
<dbReference type="AlphaFoldDB" id="A0A6J8E0F7"/>
<dbReference type="Pfam" id="PF13359">
    <property type="entry name" value="DDE_Tnp_4"/>
    <property type="match status" value="1"/>
</dbReference>
<proteinExistence type="predicted"/>
<evidence type="ECO:0000259" key="3">
    <source>
        <dbReference type="Pfam" id="PF13359"/>
    </source>
</evidence>
<evidence type="ECO:0000313" key="5">
    <source>
        <dbReference type="Proteomes" id="UP000507470"/>
    </source>
</evidence>
<keyword evidence="5" id="KW-1185">Reference proteome</keyword>
<keyword evidence="2" id="KW-0479">Metal-binding</keyword>
<gene>
    <name evidence="4" type="ORF">MCOR_46331</name>
</gene>